<dbReference type="KEGG" id="abut:Ami103574_06950"/>
<gene>
    <name evidence="1" type="ORF">Ami103574_06950</name>
</gene>
<dbReference type="Proteomes" id="UP000466848">
    <property type="component" value="Chromosome"/>
</dbReference>
<reference evidence="1 2" key="1">
    <citation type="submission" date="2020-02" db="EMBL/GenBank/DDBJ databases">
        <authorList>
            <person name="Kim Y.B."/>
            <person name="Roh S.W."/>
        </authorList>
    </citation>
    <scope>NUCLEOTIDE SEQUENCE [LARGE SCALE GENOMIC DNA]</scope>
    <source>
        <strain evidence="1 2">DSM 103574</strain>
    </source>
</reference>
<name>A0A858BT28_9FIRM</name>
<evidence type="ECO:0000313" key="2">
    <source>
        <dbReference type="Proteomes" id="UP000466848"/>
    </source>
</evidence>
<dbReference type="RefSeq" id="WP_163066001.1">
    <property type="nucleotide sequence ID" value="NZ_CP048649.1"/>
</dbReference>
<proteinExistence type="predicted"/>
<sequence length="60" mass="7092">MKLRYLGKIYQAYYTVPAALQIVNCSASGSISGDQVRWVQPMQKQPYPWNMWMIPFSHRR</sequence>
<accession>A0A858BT28</accession>
<dbReference type="EMBL" id="CP048649">
    <property type="protein sequence ID" value="QIB69073.1"/>
    <property type="molecule type" value="Genomic_DNA"/>
</dbReference>
<protein>
    <submittedName>
        <fullName evidence="1">Uncharacterized protein</fullName>
    </submittedName>
</protein>
<evidence type="ECO:0000313" key="1">
    <source>
        <dbReference type="EMBL" id="QIB69073.1"/>
    </source>
</evidence>
<organism evidence="1 2">
    <name type="scientific">Aminipila butyrica</name>
    <dbReference type="NCBI Taxonomy" id="433296"/>
    <lineage>
        <taxon>Bacteria</taxon>
        <taxon>Bacillati</taxon>
        <taxon>Bacillota</taxon>
        <taxon>Clostridia</taxon>
        <taxon>Peptostreptococcales</taxon>
        <taxon>Anaerovoracaceae</taxon>
        <taxon>Aminipila</taxon>
    </lineage>
</organism>
<keyword evidence="2" id="KW-1185">Reference proteome</keyword>
<dbReference type="AlphaFoldDB" id="A0A858BT28"/>